<keyword evidence="3" id="KW-0808">Transferase</keyword>
<evidence type="ECO:0000256" key="8">
    <source>
        <dbReference type="RuleBase" id="RU362026"/>
    </source>
</evidence>
<dbReference type="GO" id="GO:0003677">
    <property type="term" value="F:DNA binding"/>
    <property type="evidence" value="ECO:0007669"/>
    <property type="project" value="UniProtKB-KW"/>
</dbReference>
<evidence type="ECO:0000256" key="3">
    <source>
        <dbReference type="ARBA" id="ARBA00022679"/>
    </source>
</evidence>
<evidence type="ECO:0000256" key="2">
    <source>
        <dbReference type="ARBA" id="ARBA00022603"/>
    </source>
</evidence>
<reference evidence="10 11" key="1">
    <citation type="journal article" date="2019" name="Int. J. Syst. Evol. Microbiol.">
        <title>The Global Catalogue of Microorganisms (GCM) 10K type strain sequencing project: providing services to taxonomists for standard genome sequencing and annotation.</title>
        <authorList>
            <consortium name="The Broad Institute Genomics Platform"/>
            <consortium name="The Broad Institute Genome Sequencing Center for Infectious Disease"/>
            <person name="Wu L."/>
            <person name="Ma J."/>
        </authorList>
    </citation>
    <scope>NUCLEOTIDE SEQUENCE [LARGE SCALE GENOMIC DNA]</scope>
    <source>
        <strain evidence="10 11">CGMCC 1.3240</strain>
    </source>
</reference>
<keyword evidence="2 8" id="KW-0489">Methyltransferase</keyword>
<dbReference type="InterPro" id="IPR017985">
    <property type="entry name" value="MeTrfase_CN4_CS"/>
</dbReference>
<organism evidence="10 11">
    <name type="scientific">Halalkalicoccus tibetensis</name>
    <dbReference type="NCBI Taxonomy" id="175632"/>
    <lineage>
        <taxon>Archaea</taxon>
        <taxon>Methanobacteriati</taxon>
        <taxon>Methanobacteriota</taxon>
        <taxon>Stenosarchaea group</taxon>
        <taxon>Halobacteria</taxon>
        <taxon>Halobacteriales</taxon>
        <taxon>Halococcaceae</taxon>
        <taxon>Halalkalicoccus</taxon>
    </lineage>
</organism>
<dbReference type="GO" id="GO:0009307">
    <property type="term" value="P:DNA restriction-modification system"/>
    <property type="evidence" value="ECO:0007669"/>
    <property type="project" value="UniProtKB-KW"/>
</dbReference>
<evidence type="ECO:0000256" key="4">
    <source>
        <dbReference type="ARBA" id="ARBA00022691"/>
    </source>
</evidence>
<comment type="catalytic activity">
    <reaction evidence="7 8">
        <text>a 2'-deoxycytidine in DNA + S-adenosyl-L-methionine = an N(4)-methyl-2'-deoxycytidine in DNA + S-adenosyl-L-homocysteine + H(+)</text>
        <dbReference type="Rhea" id="RHEA:16857"/>
        <dbReference type="Rhea" id="RHEA-COMP:11369"/>
        <dbReference type="Rhea" id="RHEA-COMP:13674"/>
        <dbReference type="ChEBI" id="CHEBI:15378"/>
        <dbReference type="ChEBI" id="CHEBI:57856"/>
        <dbReference type="ChEBI" id="CHEBI:59789"/>
        <dbReference type="ChEBI" id="CHEBI:85452"/>
        <dbReference type="ChEBI" id="CHEBI:137933"/>
        <dbReference type="EC" id="2.1.1.113"/>
    </reaction>
</comment>
<dbReference type="InterPro" id="IPR002941">
    <property type="entry name" value="DNA_methylase_N4/N6"/>
</dbReference>
<sequence>MRTDHALHVGDARGLELADGSVDLVVTSPPYPMIEMWDGAFERLESEVGEALEAGEDDRAFELMHGVLDEVWDELERVLREGGIACINVGDATRTVTNTFQTYPNHVRVTEAFRDRGFVSLPGILWRKPTNSAAKFMGSGMVPTNAYPTLEHEHVLIFRKGGPRSFEPRSEARYESAYFWEERNRWFSDLWTQIQGVDQRLDSEVRERSGAFPFELPYRLINMFSVYGDTVCDPFWGTGTTTLAAMVAGRDSVGYELNGDLIERFPERLGDLPRFSREVLGTRLADHEAFVERVGADELGYEATHYDFPVRTKQERDIRLYAVEGVEREGSDYRIDYRPFEPDESSAGG</sequence>
<dbReference type="Gene3D" id="3.40.50.150">
    <property type="entry name" value="Vaccinia Virus protein VP39"/>
    <property type="match status" value="1"/>
</dbReference>
<gene>
    <name evidence="10" type="ORF">ACFQGH_00320</name>
</gene>
<dbReference type="SUPFAM" id="SSF53335">
    <property type="entry name" value="S-adenosyl-L-methionine-dependent methyltransferases"/>
    <property type="match status" value="1"/>
</dbReference>
<evidence type="ECO:0000259" key="9">
    <source>
        <dbReference type="Pfam" id="PF01555"/>
    </source>
</evidence>
<evidence type="ECO:0000313" key="11">
    <source>
        <dbReference type="Proteomes" id="UP001596312"/>
    </source>
</evidence>
<keyword evidence="5 8" id="KW-0680">Restriction system</keyword>
<evidence type="ECO:0000256" key="5">
    <source>
        <dbReference type="ARBA" id="ARBA00022747"/>
    </source>
</evidence>
<protein>
    <recommendedName>
        <fullName evidence="8">Type II methyltransferase</fullName>
        <ecNumber evidence="8">2.1.1.113</ecNumber>
    </recommendedName>
    <alternativeName>
        <fullName evidence="8">N-4 cytosine-specific methyltransferase</fullName>
    </alternativeName>
</protein>
<dbReference type="EC" id="2.1.1.113" evidence="8"/>
<comment type="caution">
    <text evidence="10">The sequence shown here is derived from an EMBL/GenBank/DDBJ whole genome shotgun (WGS) entry which is preliminary data.</text>
</comment>
<keyword evidence="6" id="KW-0238">DNA-binding</keyword>
<dbReference type="GO" id="GO:0015667">
    <property type="term" value="F:site-specific DNA-methyltransferase (cytosine-N4-specific) activity"/>
    <property type="evidence" value="ECO:0007669"/>
    <property type="project" value="UniProtKB-EC"/>
</dbReference>
<dbReference type="InterPro" id="IPR029063">
    <property type="entry name" value="SAM-dependent_MTases_sf"/>
</dbReference>
<dbReference type="RefSeq" id="WP_340602130.1">
    <property type="nucleotide sequence ID" value="NZ_JBBMXV010000001.1"/>
</dbReference>
<dbReference type="PRINTS" id="PR00508">
    <property type="entry name" value="S21N4MTFRASE"/>
</dbReference>
<evidence type="ECO:0000313" key="10">
    <source>
        <dbReference type="EMBL" id="MFC6903638.1"/>
    </source>
</evidence>
<feature type="domain" description="DNA methylase N-4/N-6" evidence="9">
    <location>
        <begin position="22"/>
        <end position="261"/>
    </location>
</feature>
<dbReference type="InterPro" id="IPR001091">
    <property type="entry name" value="RM_Methyltransferase"/>
</dbReference>
<evidence type="ECO:0000256" key="1">
    <source>
        <dbReference type="ARBA" id="ARBA00010203"/>
    </source>
</evidence>
<comment type="similarity">
    <text evidence="1">Belongs to the N(4)/N(6)-methyltransferase family. N(4) subfamily.</text>
</comment>
<keyword evidence="4 8" id="KW-0949">S-adenosyl-L-methionine</keyword>
<evidence type="ECO:0000256" key="7">
    <source>
        <dbReference type="ARBA" id="ARBA00049120"/>
    </source>
</evidence>
<keyword evidence="11" id="KW-1185">Reference proteome</keyword>
<evidence type="ECO:0000256" key="6">
    <source>
        <dbReference type="ARBA" id="ARBA00023125"/>
    </source>
</evidence>
<dbReference type="Proteomes" id="UP001596312">
    <property type="component" value="Unassembled WGS sequence"/>
</dbReference>
<dbReference type="PROSITE" id="PS00093">
    <property type="entry name" value="N4_MTASE"/>
    <property type="match status" value="1"/>
</dbReference>
<accession>A0ABD5UWT3</accession>
<dbReference type="Pfam" id="PF01555">
    <property type="entry name" value="N6_N4_Mtase"/>
    <property type="match status" value="1"/>
</dbReference>
<proteinExistence type="inferred from homology"/>
<name>A0ABD5UWT3_9EURY</name>
<dbReference type="AlphaFoldDB" id="A0ABD5UWT3"/>
<dbReference type="EMBL" id="JBHSXQ010000001">
    <property type="protein sequence ID" value="MFC6903638.1"/>
    <property type="molecule type" value="Genomic_DNA"/>
</dbReference>
<dbReference type="GO" id="GO:0032259">
    <property type="term" value="P:methylation"/>
    <property type="evidence" value="ECO:0007669"/>
    <property type="project" value="UniProtKB-KW"/>
</dbReference>